<dbReference type="InterPro" id="IPR038725">
    <property type="entry name" value="YdaG_split_barrel_FMN-bd"/>
</dbReference>
<evidence type="ECO:0000313" key="3">
    <source>
        <dbReference type="EMBL" id="KAA1423298.1"/>
    </source>
</evidence>
<organism evidence="3 4">
    <name type="scientific">Mumia zhuanghuii</name>
    <dbReference type="NCBI Taxonomy" id="2585211"/>
    <lineage>
        <taxon>Bacteria</taxon>
        <taxon>Bacillati</taxon>
        <taxon>Actinomycetota</taxon>
        <taxon>Actinomycetes</taxon>
        <taxon>Propionibacteriales</taxon>
        <taxon>Nocardioidaceae</taxon>
        <taxon>Mumia</taxon>
    </lineage>
</organism>
<evidence type="ECO:0000256" key="1">
    <source>
        <dbReference type="SAM" id="MobiDB-lite"/>
    </source>
</evidence>
<gene>
    <name evidence="3" type="ORF">FE697_006655</name>
</gene>
<reference evidence="3 4" key="1">
    <citation type="submission" date="2019-09" db="EMBL/GenBank/DDBJ databases">
        <title>Mumia zhuanghuii sp. nov. isolated from the intestinal contents of plateau pika (Ochotona curzoniae) in the Qinghai-Tibet plateau of China.</title>
        <authorList>
            <person name="Tian Z."/>
        </authorList>
    </citation>
    <scope>NUCLEOTIDE SEQUENCE [LARGE SCALE GENOMIC DNA]</scope>
    <source>
        <strain evidence="4">350</strain>
    </source>
</reference>
<proteinExistence type="predicted"/>
<accession>A0A5Q6RYW9</accession>
<evidence type="ECO:0000313" key="4">
    <source>
        <dbReference type="Proteomes" id="UP000307768"/>
    </source>
</evidence>
<dbReference type="Proteomes" id="UP000307768">
    <property type="component" value="Unassembled WGS sequence"/>
</dbReference>
<protein>
    <submittedName>
        <fullName evidence="3">Pyridoxamine 5'-phosphate oxidase family protein</fullName>
    </submittedName>
</protein>
<dbReference type="SUPFAM" id="SSF50475">
    <property type="entry name" value="FMN-binding split barrel"/>
    <property type="match status" value="1"/>
</dbReference>
<dbReference type="Pfam" id="PF16242">
    <property type="entry name" value="Pyrid_ox_like"/>
    <property type="match status" value="1"/>
</dbReference>
<feature type="domain" description="General stress protein FMN-binding split barrel" evidence="2">
    <location>
        <begin position="3"/>
        <end position="149"/>
    </location>
</feature>
<dbReference type="InterPro" id="IPR012349">
    <property type="entry name" value="Split_barrel_FMN-bd"/>
</dbReference>
<name>A0A5Q6RYW9_9ACTN</name>
<sequence>MTDEQQKLLELLDDLTIAMFTTVDTDGTLTSRPMARQQVEPSAQMWFITARDSRQVAHLAVRPRVGVTFSSSSTWVSLSGTAAVVDDRAKLDELWNTFAEAWMPEGPEDPNVVLIRVDLDGGEYWDTPGGRVASLLSFAKAKVTGKPYDGADNERVDLSSTAEPGRRTT</sequence>
<dbReference type="OrthoDB" id="1432662at2"/>
<dbReference type="PANTHER" id="PTHR34818">
    <property type="entry name" value="PROTEIN BLI-3"/>
    <property type="match status" value="1"/>
</dbReference>
<dbReference type="InterPro" id="IPR052917">
    <property type="entry name" value="Stress-Dev_Protein"/>
</dbReference>
<comment type="caution">
    <text evidence="3">The sequence shown here is derived from an EMBL/GenBank/DDBJ whole genome shotgun (WGS) entry which is preliminary data.</text>
</comment>
<dbReference type="AlphaFoldDB" id="A0A5Q6RYW9"/>
<dbReference type="EMBL" id="VDFQ02000002">
    <property type="protein sequence ID" value="KAA1423298.1"/>
    <property type="molecule type" value="Genomic_DNA"/>
</dbReference>
<dbReference type="RefSeq" id="WP_149768817.1">
    <property type="nucleotide sequence ID" value="NZ_VDFQ02000002.1"/>
</dbReference>
<feature type="region of interest" description="Disordered" evidence="1">
    <location>
        <begin position="146"/>
        <end position="169"/>
    </location>
</feature>
<evidence type="ECO:0000259" key="2">
    <source>
        <dbReference type="Pfam" id="PF16242"/>
    </source>
</evidence>
<dbReference type="PANTHER" id="PTHR34818:SF1">
    <property type="entry name" value="PROTEIN BLI-3"/>
    <property type="match status" value="1"/>
</dbReference>
<dbReference type="Gene3D" id="2.30.110.10">
    <property type="entry name" value="Electron Transport, Fmn-binding Protein, Chain A"/>
    <property type="match status" value="1"/>
</dbReference>